<proteinExistence type="predicted"/>
<evidence type="ECO:0000313" key="2">
    <source>
        <dbReference type="EMBL" id="GES32573.1"/>
    </source>
</evidence>
<dbReference type="PANTHER" id="PTHR43861">
    <property type="entry name" value="TRANS-ACONITATE 2-METHYLTRANSFERASE-RELATED"/>
    <property type="match status" value="1"/>
</dbReference>
<feature type="domain" description="Methyltransferase type 11" evidence="1">
    <location>
        <begin position="42"/>
        <end position="140"/>
    </location>
</feature>
<dbReference type="Gene3D" id="3.40.50.150">
    <property type="entry name" value="Vaccinia Virus protein VP39"/>
    <property type="match status" value="1"/>
</dbReference>
<gene>
    <name evidence="2" type="ORF">San01_50600</name>
</gene>
<protein>
    <recommendedName>
        <fullName evidence="1">Methyltransferase type 11 domain-containing protein</fullName>
    </recommendedName>
</protein>
<organism evidence="2 3">
    <name type="scientific">Streptomyces angustmyceticus</name>
    <dbReference type="NCBI Taxonomy" id="285578"/>
    <lineage>
        <taxon>Bacteria</taxon>
        <taxon>Bacillati</taxon>
        <taxon>Actinomycetota</taxon>
        <taxon>Actinomycetes</taxon>
        <taxon>Kitasatosporales</taxon>
        <taxon>Streptomycetaceae</taxon>
        <taxon>Streptomyces</taxon>
    </lineage>
</organism>
<dbReference type="PANTHER" id="PTHR43861:SF1">
    <property type="entry name" value="TRANS-ACONITATE 2-METHYLTRANSFERASE"/>
    <property type="match status" value="1"/>
</dbReference>
<dbReference type="Pfam" id="PF08241">
    <property type="entry name" value="Methyltransf_11"/>
    <property type="match status" value="1"/>
</dbReference>
<dbReference type="GO" id="GO:0008757">
    <property type="term" value="F:S-adenosylmethionine-dependent methyltransferase activity"/>
    <property type="evidence" value="ECO:0007669"/>
    <property type="project" value="InterPro"/>
</dbReference>
<sequence length="234" mass="26697">MADYDEFSDAYDKFSTSNAWNVLYDRPAILDMLGDVSGKRILEVGCAAGAMTEQLVERGAQVTGLDISKRNIHRAVERLAGKPDGSARFALGDLREPLDFAEDGDYDRIVASLVLHYVRDWGPTLQELYRVLKPGGEFVMSTHHPCEDWRWLNRQNYFATELVTDRWTMEGSEYAVRFYRRPLHAVFSAIRGSGFVLEELSEPMPLPECAESFPEAYEILTTQPRFLYLRCAKP</sequence>
<dbReference type="EMBL" id="BLAG01000014">
    <property type="protein sequence ID" value="GES32573.1"/>
    <property type="molecule type" value="Genomic_DNA"/>
</dbReference>
<reference evidence="2 3" key="1">
    <citation type="submission" date="2019-10" db="EMBL/GenBank/DDBJ databases">
        <title>Whole genome shotgun sequence of Streptomyces angustmyceticus NBRC 3934.</title>
        <authorList>
            <person name="Hosoyama A."/>
            <person name="Ichikawa N."/>
            <person name="Kimura A."/>
            <person name="Kitahashi Y."/>
            <person name="Komaki H."/>
            <person name="Uohara A."/>
        </authorList>
    </citation>
    <scope>NUCLEOTIDE SEQUENCE [LARGE SCALE GENOMIC DNA]</scope>
    <source>
        <strain evidence="2 3">NBRC 3934</strain>
    </source>
</reference>
<keyword evidence="3" id="KW-1185">Reference proteome</keyword>
<name>A0A5J4LEH9_9ACTN</name>
<dbReference type="AlphaFoldDB" id="A0A5J4LEH9"/>
<comment type="caution">
    <text evidence="2">The sequence shown here is derived from an EMBL/GenBank/DDBJ whole genome shotgun (WGS) entry which is preliminary data.</text>
</comment>
<dbReference type="SUPFAM" id="SSF53335">
    <property type="entry name" value="S-adenosyl-L-methionine-dependent methyltransferases"/>
    <property type="match status" value="1"/>
</dbReference>
<dbReference type="InterPro" id="IPR029063">
    <property type="entry name" value="SAM-dependent_MTases_sf"/>
</dbReference>
<dbReference type="GeneID" id="96755997"/>
<evidence type="ECO:0000313" key="3">
    <source>
        <dbReference type="Proteomes" id="UP000325598"/>
    </source>
</evidence>
<dbReference type="GO" id="GO:0017000">
    <property type="term" value="P:antibiotic biosynthetic process"/>
    <property type="evidence" value="ECO:0007669"/>
    <property type="project" value="UniProtKB-ARBA"/>
</dbReference>
<accession>A0A5J4LEH9</accession>
<dbReference type="Proteomes" id="UP000325598">
    <property type="component" value="Unassembled WGS sequence"/>
</dbReference>
<dbReference type="InterPro" id="IPR013216">
    <property type="entry name" value="Methyltransf_11"/>
</dbReference>
<dbReference type="RefSeq" id="WP_208629091.1">
    <property type="nucleotide sequence ID" value="NZ_BLAG01000014.1"/>
</dbReference>
<dbReference type="CDD" id="cd02440">
    <property type="entry name" value="AdoMet_MTases"/>
    <property type="match status" value="1"/>
</dbReference>
<evidence type="ECO:0000259" key="1">
    <source>
        <dbReference type="Pfam" id="PF08241"/>
    </source>
</evidence>